<comment type="similarity">
    <text evidence="1">Belongs to the UbiJ family.</text>
</comment>
<proteinExistence type="inferred from homology"/>
<keyword evidence="1" id="KW-0963">Cytoplasm</keyword>
<keyword evidence="2" id="KW-0175">Coiled coil</keyword>
<dbReference type="STRING" id="56804.BAE46_02455"/>
<dbReference type="PANTHER" id="PTHR38693:SF1">
    <property type="entry name" value="UBIQUINONE BIOSYNTHESIS ACCESSORY FACTOR UBIJ"/>
    <property type="match status" value="1"/>
</dbReference>
<dbReference type="HAMAP" id="MF_02215">
    <property type="entry name" value="UbiJ"/>
    <property type="match status" value="1"/>
</dbReference>
<comment type="function">
    <text evidence="1">Required for ubiquinone (coenzyme Q) biosynthesis. Binds hydrophobic ubiquinone biosynthetic intermediates via its SCP2 domain and is essential for the stability of the Ubi complex. May constitute a docking platform where Ubi enzymes assemble and access their SCP2-bound polyprenyl substrates.</text>
</comment>
<feature type="domain" description="SCP2" evidence="3">
    <location>
        <begin position="16"/>
        <end position="128"/>
    </location>
</feature>
<comment type="caution">
    <text evidence="4">The sequence shown here is derived from an EMBL/GenBank/DDBJ whole genome shotgun (WGS) entry which is preliminary data.</text>
</comment>
<dbReference type="InterPro" id="IPR003033">
    <property type="entry name" value="SCP2_sterol-bd_dom"/>
</dbReference>
<evidence type="ECO:0000259" key="3">
    <source>
        <dbReference type="Pfam" id="PF02036"/>
    </source>
</evidence>
<organism evidence="4 5">
    <name type="scientific">Glaciecola punicea ACAM 611</name>
    <dbReference type="NCBI Taxonomy" id="1121923"/>
    <lineage>
        <taxon>Bacteria</taxon>
        <taxon>Pseudomonadati</taxon>
        <taxon>Pseudomonadota</taxon>
        <taxon>Gammaproteobacteria</taxon>
        <taxon>Alteromonadales</taxon>
        <taxon>Alteromonadaceae</taxon>
        <taxon>Glaciecola</taxon>
    </lineage>
</organism>
<comment type="pathway">
    <text evidence="1">Cofactor biosynthesis; ubiquinone biosynthesis.</text>
</comment>
<dbReference type="eggNOG" id="COG3165">
    <property type="taxonomic scope" value="Bacteria"/>
</dbReference>
<dbReference type="UniPathway" id="UPA00232"/>
<name>H5TEQ6_9ALTE</name>
<keyword evidence="1" id="KW-0831">Ubiquinone biosynthesis</keyword>
<reference evidence="4 5" key="1">
    <citation type="journal article" date="2012" name="J. Bacteriol.">
        <title>Genome sequence of proteorhodopsin-containing sea ice bacterium Glaciecola punicea ACAM 611T.</title>
        <authorList>
            <person name="Qin Q.-L."/>
            <person name="Xie B.-B."/>
            <person name="Shu Y.-L."/>
            <person name="Rong J.-C."/>
            <person name="Zhao D.-L."/>
            <person name="Zhang X.-Y."/>
            <person name="Chen X.-L."/>
            <person name="Zhou B.-C."/>
            <person name="Zhanga Y.-Z."/>
        </authorList>
    </citation>
    <scope>NUCLEOTIDE SEQUENCE [LARGE SCALE GENOMIC DNA]</scope>
    <source>
        <strain evidence="4 5">ACAM 611</strain>
    </source>
</reference>
<dbReference type="AlphaFoldDB" id="H5TEQ6"/>
<protein>
    <recommendedName>
        <fullName evidence="1">Ubiquinone biosynthesis accessory factor UbiJ</fullName>
    </recommendedName>
</protein>
<evidence type="ECO:0000256" key="1">
    <source>
        <dbReference type="HAMAP-Rule" id="MF_02215"/>
    </source>
</evidence>
<reference evidence="4 5" key="2">
    <citation type="journal article" date="2017" name="Antonie Van Leeuwenhoek">
        <title>Rhizobium rhizosphaerae sp. nov., a novel species isolated from rice rhizosphere.</title>
        <authorList>
            <person name="Zhao J.J."/>
            <person name="Zhang J."/>
            <person name="Zhang R.J."/>
            <person name="Zhang C.W."/>
            <person name="Yin H.Q."/>
            <person name="Zhang X.X."/>
        </authorList>
    </citation>
    <scope>NUCLEOTIDE SEQUENCE [LARGE SCALE GENOMIC DNA]</scope>
    <source>
        <strain evidence="4 5">ACAM 611</strain>
    </source>
</reference>
<gene>
    <name evidence="1" type="primary">ubiJ</name>
    <name evidence="4" type="ORF">GPUN_2719</name>
</gene>
<dbReference type="PANTHER" id="PTHR38693">
    <property type="entry name" value="UBIQUINONE BIOSYNTHESIS PROTEIN UBIJ"/>
    <property type="match status" value="1"/>
</dbReference>
<dbReference type="Pfam" id="PF02036">
    <property type="entry name" value="SCP2"/>
    <property type="match status" value="1"/>
</dbReference>
<evidence type="ECO:0000256" key="2">
    <source>
        <dbReference type="SAM" id="Coils"/>
    </source>
</evidence>
<evidence type="ECO:0000313" key="5">
    <source>
        <dbReference type="Proteomes" id="UP000053586"/>
    </source>
</evidence>
<dbReference type="Proteomes" id="UP000053586">
    <property type="component" value="Unassembled WGS sequence"/>
</dbReference>
<evidence type="ECO:0000313" key="4">
    <source>
        <dbReference type="EMBL" id="GAB56833.1"/>
    </source>
</evidence>
<sequence>MAAPQMVSAALEAGVNKALKWSSNSVGLLKPLADKTCIIYIQELESALIFSFNDRYISVSSDTDSLYTSLPDDNGPSALYDNECWVSISFFALDKLKQNNQMTKLIKSGKLDFSGDLGILQGVSRLFDKLDIDVEEVMSAYVGDAAAYQFNSSGKKLVASIGQQLSILSVTLADAALDEKPIGVRPIIVMNFNDEVNALRADFDRFEARLALMEVKLKIKMNVKQGKST</sequence>
<dbReference type="GO" id="GO:0005737">
    <property type="term" value="C:cytoplasm"/>
    <property type="evidence" value="ECO:0007669"/>
    <property type="project" value="UniProtKB-SubCell"/>
</dbReference>
<dbReference type="RefSeq" id="WP_006007410.1">
    <property type="nucleotide sequence ID" value="NZ_BAET01000033.1"/>
</dbReference>
<keyword evidence="5" id="KW-1185">Reference proteome</keyword>
<accession>H5TEQ6</accession>
<dbReference type="OrthoDB" id="5801225at2"/>
<comment type="subcellular location">
    <subcellularLocation>
        <location evidence="1">Cytoplasm</location>
    </subcellularLocation>
</comment>
<dbReference type="EMBL" id="BAET01000033">
    <property type="protein sequence ID" value="GAB56833.1"/>
    <property type="molecule type" value="Genomic_DNA"/>
</dbReference>
<dbReference type="InterPro" id="IPR038989">
    <property type="entry name" value="UbiJ"/>
</dbReference>
<feature type="coiled-coil region" evidence="2">
    <location>
        <begin position="189"/>
        <end position="216"/>
    </location>
</feature>
<dbReference type="GO" id="GO:0006744">
    <property type="term" value="P:ubiquinone biosynthetic process"/>
    <property type="evidence" value="ECO:0007669"/>
    <property type="project" value="UniProtKB-UniRule"/>
</dbReference>